<dbReference type="PIRSF" id="PIRSF006060">
    <property type="entry name" value="AA_transporter"/>
    <property type="match status" value="1"/>
</dbReference>
<gene>
    <name evidence="10" type="ORF">BIY23_04005</name>
</gene>
<feature type="transmembrane region" description="Helical" evidence="9">
    <location>
        <begin position="318"/>
        <end position="340"/>
    </location>
</feature>
<dbReference type="OrthoDB" id="3185104at2"/>
<sequence length="421" mass="45619">MSCKIGFWAIFAMVISSQIGSGIFMLPVSLAQYGIYSLVSWAIAGLGAISLALVFALLCAKFPETGGPHVYVKHAFGNIAAFFTGWTYWVISWISTTAVVVASIGFLAPLFQGDIQSIRLYLEMLLLITITLINLRGVTVAGSVEFVLMIIKVVALILIPALALFHFNINNFIVSNEMSNLSIPQILARSTLLTLWCFVGVESATAPAGSVENPTKTIPRAILLGTISVAIIYFINSLSIMGLINGNDLVNSKAPYVDAIKIMFPGNTHLAISIIAFIVCTGSLNAWVLASGQVVMGLAEDKLMPQFFTEKNQYNSPLWGLIISSLGTLILIICTSGSSFSKQITLIIDFSVVSFLFVYLICSVALLKFSIQEKNCYKLLVSITSALFCCYIIAGTPYITLMIASLFTISGIPLYLFILRS</sequence>
<keyword evidence="4" id="KW-1003">Cell membrane</keyword>
<keyword evidence="6 9" id="KW-1133">Transmembrane helix</keyword>
<dbReference type="InterPro" id="IPR050367">
    <property type="entry name" value="APC_superfamily"/>
</dbReference>
<feature type="transmembrane region" description="Helical" evidence="9">
    <location>
        <begin position="146"/>
        <end position="169"/>
    </location>
</feature>
<evidence type="ECO:0000256" key="3">
    <source>
        <dbReference type="ARBA" id="ARBA00021069"/>
    </source>
</evidence>
<dbReference type="PANTHER" id="PTHR42770:SF18">
    <property type="entry name" value="ARGININE_AGMATINE ANTIPORTER"/>
    <property type="match status" value="1"/>
</dbReference>
<evidence type="ECO:0000256" key="6">
    <source>
        <dbReference type="ARBA" id="ARBA00022989"/>
    </source>
</evidence>
<dbReference type="EMBL" id="MJMG01000010">
    <property type="protein sequence ID" value="OEY86451.1"/>
    <property type="molecule type" value="Genomic_DNA"/>
</dbReference>
<feature type="transmembrane region" description="Helical" evidence="9">
    <location>
        <begin position="270"/>
        <end position="298"/>
    </location>
</feature>
<evidence type="ECO:0000313" key="11">
    <source>
        <dbReference type="Proteomes" id="UP000175679"/>
    </source>
</evidence>
<evidence type="ECO:0000256" key="8">
    <source>
        <dbReference type="ARBA" id="ARBA00045636"/>
    </source>
</evidence>
<comment type="function">
    <text evidence="8">Major component of the acid-resistance (AR) system allowing enteric pathogens to survive the acidic environment in the stomach. Exchanges extracellular arginine for its intracellular decarboxylation product agmatine (Agm) thereby expelling intracellular protons. Probably undergoes several conformational states in order to translocate the substrate across the membrane; keeps the substrate accessible to only 1 side of the membrane at a time by opening and closing 3 membrane-internal gates.</text>
</comment>
<keyword evidence="11" id="KW-1185">Reference proteome</keyword>
<evidence type="ECO:0000256" key="9">
    <source>
        <dbReference type="SAM" id="Phobius"/>
    </source>
</evidence>
<evidence type="ECO:0000256" key="4">
    <source>
        <dbReference type="ARBA" id="ARBA00022475"/>
    </source>
</evidence>
<keyword evidence="7 9" id="KW-0472">Membrane</keyword>
<dbReference type="AlphaFoldDB" id="A0A1E7QIZ3"/>
<evidence type="ECO:0000313" key="10">
    <source>
        <dbReference type="EMBL" id="OEY86451.1"/>
    </source>
</evidence>
<dbReference type="GO" id="GO:0005886">
    <property type="term" value="C:plasma membrane"/>
    <property type="evidence" value="ECO:0007669"/>
    <property type="project" value="UniProtKB-SubCell"/>
</dbReference>
<evidence type="ECO:0000256" key="7">
    <source>
        <dbReference type="ARBA" id="ARBA00023136"/>
    </source>
</evidence>
<comment type="similarity">
    <text evidence="2">Belongs to the amino acid-polyamine-organocation (APC) superfamily. Basic amino acid/polyamine antiporter (APA) (TC 2.A.3.2) family.</text>
</comment>
<name>A0A1E7QIZ3_WOLPI</name>
<dbReference type="Proteomes" id="UP000175679">
    <property type="component" value="Unassembled WGS sequence"/>
</dbReference>
<feature type="transmembrane region" description="Helical" evidence="9">
    <location>
        <begin position="346"/>
        <end position="369"/>
    </location>
</feature>
<feature type="transmembrane region" description="Helical" evidence="9">
    <location>
        <begin position="376"/>
        <end position="394"/>
    </location>
</feature>
<evidence type="ECO:0000256" key="5">
    <source>
        <dbReference type="ARBA" id="ARBA00022692"/>
    </source>
</evidence>
<dbReference type="Gene3D" id="1.20.1740.10">
    <property type="entry name" value="Amino acid/polyamine transporter I"/>
    <property type="match status" value="1"/>
</dbReference>
<reference evidence="10 11" key="1">
    <citation type="submission" date="2016-09" db="EMBL/GenBank/DDBJ databases">
        <title>Genomic evidence for plant-parasitic nematodes as the earliest Wolbachia hosts.</title>
        <authorList>
            <person name="Brown A.M."/>
            <person name="Wasala S.K."/>
            <person name="Howe D.K."/>
            <person name="Peetz A.B."/>
            <person name="Zasada I.A."/>
            <person name="Denver D.R."/>
        </authorList>
    </citation>
    <scope>NUCLEOTIDE SEQUENCE [LARGE SCALE GENOMIC DNA]</scope>
    <source>
        <strain evidence="11">wPpe</strain>
    </source>
</reference>
<dbReference type="InterPro" id="IPR002293">
    <property type="entry name" value="AA/rel_permease1"/>
</dbReference>
<comment type="caution">
    <text evidence="10">The sequence shown here is derived from an EMBL/GenBank/DDBJ whole genome shotgun (WGS) entry which is preliminary data.</text>
</comment>
<dbReference type="RefSeq" id="WP_070065299.1">
    <property type="nucleotide sequence ID" value="NZ_MJMG01000010.1"/>
</dbReference>
<dbReference type="Pfam" id="PF13520">
    <property type="entry name" value="AA_permease_2"/>
    <property type="match status" value="1"/>
</dbReference>
<evidence type="ECO:0000256" key="2">
    <source>
        <dbReference type="ARBA" id="ARBA00008220"/>
    </source>
</evidence>
<proteinExistence type="inferred from homology"/>
<dbReference type="PANTHER" id="PTHR42770">
    <property type="entry name" value="AMINO ACID TRANSPORTER-RELATED"/>
    <property type="match status" value="1"/>
</dbReference>
<feature type="transmembrane region" description="Helical" evidence="9">
    <location>
        <begin position="38"/>
        <end position="58"/>
    </location>
</feature>
<keyword evidence="5 9" id="KW-0812">Transmembrane</keyword>
<feature type="transmembrane region" description="Helical" evidence="9">
    <location>
        <begin position="6"/>
        <end position="26"/>
    </location>
</feature>
<feature type="transmembrane region" description="Helical" evidence="9">
    <location>
        <begin position="120"/>
        <end position="140"/>
    </location>
</feature>
<comment type="subcellular location">
    <subcellularLocation>
        <location evidence="1">Cell membrane</location>
        <topology evidence="1">Multi-pass membrane protein</topology>
    </subcellularLocation>
</comment>
<feature type="transmembrane region" description="Helical" evidence="9">
    <location>
        <begin position="400"/>
        <end position="419"/>
    </location>
</feature>
<organism evidence="10 11">
    <name type="scientific">Wolbachia pipientis</name>
    <dbReference type="NCBI Taxonomy" id="955"/>
    <lineage>
        <taxon>Bacteria</taxon>
        <taxon>Pseudomonadati</taxon>
        <taxon>Pseudomonadota</taxon>
        <taxon>Alphaproteobacteria</taxon>
        <taxon>Rickettsiales</taxon>
        <taxon>Anaplasmataceae</taxon>
        <taxon>Wolbachieae</taxon>
        <taxon>Wolbachia</taxon>
    </lineage>
</organism>
<evidence type="ECO:0000256" key="1">
    <source>
        <dbReference type="ARBA" id="ARBA00004651"/>
    </source>
</evidence>
<feature type="transmembrane region" description="Helical" evidence="9">
    <location>
        <begin position="86"/>
        <end position="108"/>
    </location>
</feature>
<dbReference type="GO" id="GO:0022857">
    <property type="term" value="F:transmembrane transporter activity"/>
    <property type="evidence" value="ECO:0007669"/>
    <property type="project" value="InterPro"/>
</dbReference>
<accession>A0A1E7QIZ3</accession>
<protein>
    <recommendedName>
        <fullName evidence="3">Arginine/agmatine antiporter</fullName>
    </recommendedName>
</protein>
<feature type="transmembrane region" description="Helical" evidence="9">
    <location>
        <begin position="221"/>
        <end position="244"/>
    </location>
</feature>